<dbReference type="InterPro" id="IPR042063">
    <property type="entry name" value="Ubi_acti_E1_SCCH"/>
</dbReference>
<evidence type="ECO:0000259" key="5">
    <source>
        <dbReference type="Pfam" id="PF10585"/>
    </source>
</evidence>
<feature type="region of interest" description="Disordered" evidence="4">
    <location>
        <begin position="338"/>
        <end position="371"/>
    </location>
</feature>
<evidence type="ECO:0000313" key="7">
    <source>
        <dbReference type="Proteomes" id="UP000007799"/>
    </source>
</evidence>
<evidence type="ECO:0000256" key="2">
    <source>
        <dbReference type="ARBA" id="ARBA00005673"/>
    </source>
</evidence>
<sequence length="646" mass="71608">MGTDANVDVIVPHTTNSCSDGGDAEAGGGIPMCTLHNFPHLIDHCIEWARAKFADLFVSPASQLQQFLEDPEGFTSGLETKFEQHVGGEWIGALERGVGTLKAIKDLAAQLQEKPTMETCVSLAWRDFHAFFRDVILQLIANFPRKDQEWRALLVRSSARRSSLIQQNPLHKAFLIAATNLYACVCKVHPTKYPSEENKLHTKRPPGSCPSEQGGYSYVNTSPDGRLLVAESFVWDMHRLACKQRVPVTATDMVWTKDGRHLICPSYSRVNICGLGAHEAERTLIFEDPFPGAELACTAVSDGVIERWQKLGQPSTLLAEWRADAVGNGEETIQDADGEAARGQQHNMKGQQQWRQQQQQKQQRQQQRHAPVCVGRATLAQPKEVTGVRVPHIAALADSSNKLASACGNTLHVYVIEHRKHDDHQQDHQQQQQRQQQQQQHVNGSSSGVSSALTRVAVLDDLFVDEVEPNANMTVTTMATHPTDDSLLAIGTARGDVVVCDVANRKVLSKLKVSRNVPVKYSVFARHSSILFVNSVESVIKCDYSTGQHSTILHRNDRADDMAMCDHQRLLTVSSSVSRGRVALWALGPTLNRAMIPTQQFDLHHLRPTTDPRCRPYAIVPIVVPPATPPADAHKLDDYISLHCRT</sequence>
<dbReference type="RefSeq" id="XP_004987961.1">
    <property type="nucleotide sequence ID" value="XM_004987904.1"/>
</dbReference>
<dbReference type="InterPro" id="IPR015943">
    <property type="entry name" value="WD40/YVTN_repeat-like_dom_sf"/>
</dbReference>
<feature type="compositionally biased region" description="Low complexity" evidence="4">
    <location>
        <begin position="351"/>
        <end position="365"/>
    </location>
</feature>
<dbReference type="Proteomes" id="UP000007799">
    <property type="component" value="Unassembled WGS sequence"/>
</dbReference>
<feature type="compositionally biased region" description="Low complexity" evidence="4">
    <location>
        <begin position="428"/>
        <end position="441"/>
    </location>
</feature>
<feature type="domain" description="Ubiquitin-activating enzyme SCCH" evidence="5">
    <location>
        <begin position="39"/>
        <end position="196"/>
    </location>
</feature>
<dbReference type="eggNOG" id="KOG2012">
    <property type="taxonomic scope" value="Eukaryota"/>
</dbReference>
<reference evidence="6" key="1">
    <citation type="submission" date="2009-08" db="EMBL/GenBank/DDBJ databases">
        <title>Annotation of Salpingoeca rosetta.</title>
        <authorList>
            <consortium name="The Broad Institute Genome Sequencing Platform"/>
            <person name="Russ C."/>
            <person name="Cuomo C."/>
            <person name="Burger G."/>
            <person name="Gray M.W."/>
            <person name="Holland P.W.H."/>
            <person name="King N."/>
            <person name="Lang F.B.F."/>
            <person name="Roger A.J."/>
            <person name="Ruiz-Trillo I."/>
            <person name="Young S.K."/>
            <person name="Zeng Q."/>
            <person name="Gargeya S."/>
            <person name="Alvarado L."/>
            <person name="Berlin A."/>
            <person name="Chapman S.B."/>
            <person name="Chen Z."/>
            <person name="Freedman E."/>
            <person name="Gellesch M."/>
            <person name="Goldberg J."/>
            <person name="Griggs A."/>
            <person name="Gujja S."/>
            <person name="Heilman E."/>
            <person name="Heiman D."/>
            <person name="Howarth C."/>
            <person name="Mehta T."/>
            <person name="Neiman D."/>
            <person name="Pearson M."/>
            <person name="Roberts A."/>
            <person name="Saif S."/>
            <person name="Shea T."/>
            <person name="Shenoy N."/>
            <person name="Sisk P."/>
            <person name="Stolte C."/>
            <person name="Sykes S."/>
            <person name="White J."/>
            <person name="Yandava C."/>
            <person name="Haas B."/>
            <person name="Nusbaum C."/>
            <person name="Birren B."/>
        </authorList>
    </citation>
    <scope>NUCLEOTIDE SEQUENCE [LARGE SCALE GENOMIC DNA]</scope>
    <source>
        <strain evidence="6">ATCC 50818</strain>
    </source>
</reference>
<accession>F2USI3</accession>
<dbReference type="STRING" id="946362.F2USI3"/>
<comment type="similarity">
    <text evidence="2">Belongs to the ubiquitin-activating E1 family.</text>
</comment>
<protein>
    <recommendedName>
        <fullName evidence="5">Ubiquitin-activating enzyme SCCH domain-containing protein</fullName>
    </recommendedName>
</protein>
<keyword evidence="7" id="KW-1185">Reference proteome</keyword>
<dbReference type="KEGG" id="sre:PTSG_13135"/>
<dbReference type="Gene3D" id="1.10.10.2660">
    <property type="entry name" value="Ubiquitin-activating enzyme E1, SCCH domain"/>
    <property type="match status" value="1"/>
</dbReference>
<dbReference type="InterPro" id="IPR019572">
    <property type="entry name" value="UBA_E1_SCCH"/>
</dbReference>
<dbReference type="InterPro" id="IPR035985">
    <property type="entry name" value="Ubiquitin-activating_enz"/>
</dbReference>
<dbReference type="InterPro" id="IPR033127">
    <property type="entry name" value="UBQ-activ_enz_E1_Cys_AS"/>
</dbReference>
<feature type="active site" description="Glycyl thioester intermediate" evidence="3">
    <location>
        <position position="33"/>
    </location>
</feature>
<dbReference type="GeneID" id="16068489"/>
<feature type="region of interest" description="Disordered" evidence="4">
    <location>
        <begin position="420"/>
        <end position="449"/>
    </location>
</feature>
<comment type="pathway">
    <text evidence="1">Protein modification; protein ubiquitination.</text>
</comment>
<dbReference type="GO" id="GO:0008641">
    <property type="term" value="F:ubiquitin-like modifier activating enzyme activity"/>
    <property type="evidence" value="ECO:0007669"/>
    <property type="project" value="InterPro"/>
</dbReference>
<dbReference type="SUPFAM" id="SSF69322">
    <property type="entry name" value="Tricorn protease domain 2"/>
    <property type="match status" value="1"/>
</dbReference>
<evidence type="ECO:0000256" key="1">
    <source>
        <dbReference type="ARBA" id="ARBA00004906"/>
    </source>
</evidence>
<dbReference type="InterPro" id="IPR052145">
    <property type="entry name" value="Mediator/Homeobox_domain"/>
</dbReference>
<dbReference type="PANTHER" id="PTHR24330">
    <property type="entry name" value="HOMEOBOX PROTEIN BARH-LIKE"/>
    <property type="match status" value="1"/>
</dbReference>
<proteinExistence type="inferred from homology"/>
<evidence type="ECO:0000313" key="6">
    <source>
        <dbReference type="EMBL" id="EGD81092.1"/>
    </source>
</evidence>
<dbReference type="AlphaFoldDB" id="F2USI3"/>
<dbReference type="InParanoid" id="F2USI3"/>
<dbReference type="Pfam" id="PF10585">
    <property type="entry name" value="UBA_E1_SCCH"/>
    <property type="match status" value="1"/>
</dbReference>
<dbReference type="EMBL" id="GL832994">
    <property type="protein sequence ID" value="EGD81092.1"/>
    <property type="molecule type" value="Genomic_DNA"/>
</dbReference>
<dbReference type="PROSITE" id="PS00865">
    <property type="entry name" value="UBIQUITIN_ACTIVAT_2"/>
    <property type="match status" value="1"/>
</dbReference>
<evidence type="ECO:0000256" key="3">
    <source>
        <dbReference type="PROSITE-ProRule" id="PRU10132"/>
    </source>
</evidence>
<name>F2USI3_SALR5</name>
<gene>
    <name evidence="6" type="ORF">PTSG_13135</name>
</gene>
<organism evidence="7">
    <name type="scientific">Salpingoeca rosetta (strain ATCC 50818 / BSB-021)</name>
    <dbReference type="NCBI Taxonomy" id="946362"/>
    <lineage>
        <taxon>Eukaryota</taxon>
        <taxon>Choanoflagellata</taxon>
        <taxon>Craspedida</taxon>
        <taxon>Salpingoecidae</taxon>
        <taxon>Salpingoeca</taxon>
    </lineage>
</organism>
<evidence type="ECO:0000256" key="4">
    <source>
        <dbReference type="SAM" id="MobiDB-lite"/>
    </source>
</evidence>
<dbReference type="SUPFAM" id="SSF69572">
    <property type="entry name" value="Activating enzymes of the ubiquitin-like proteins"/>
    <property type="match status" value="1"/>
</dbReference>
<dbReference type="Gene3D" id="2.130.10.10">
    <property type="entry name" value="YVTN repeat-like/Quinoprotein amine dehydrogenase"/>
    <property type="match status" value="1"/>
</dbReference>